<protein>
    <recommendedName>
        <fullName evidence="2">Clr5 domain-containing protein</fullName>
    </recommendedName>
</protein>
<feature type="compositionally biased region" description="Polar residues" evidence="1">
    <location>
        <begin position="148"/>
        <end position="164"/>
    </location>
</feature>
<dbReference type="PANTHER" id="PTHR38788:SF3">
    <property type="entry name" value="CLR5 DOMAIN-CONTAINING PROTEIN"/>
    <property type="match status" value="1"/>
</dbReference>
<dbReference type="InterPro" id="IPR025676">
    <property type="entry name" value="Clr5_dom"/>
</dbReference>
<feature type="region of interest" description="Disordered" evidence="1">
    <location>
        <begin position="78"/>
        <end position="197"/>
    </location>
</feature>
<dbReference type="Proteomes" id="UP001392437">
    <property type="component" value="Unassembled WGS sequence"/>
</dbReference>
<feature type="domain" description="Clr5" evidence="2">
    <location>
        <begin position="24"/>
        <end position="71"/>
    </location>
</feature>
<dbReference type="Pfam" id="PF14420">
    <property type="entry name" value="Clr5"/>
    <property type="match status" value="1"/>
</dbReference>
<organism evidence="3 4">
    <name type="scientific">Apiospora kogelbergensis</name>
    <dbReference type="NCBI Taxonomy" id="1337665"/>
    <lineage>
        <taxon>Eukaryota</taxon>
        <taxon>Fungi</taxon>
        <taxon>Dikarya</taxon>
        <taxon>Ascomycota</taxon>
        <taxon>Pezizomycotina</taxon>
        <taxon>Sordariomycetes</taxon>
        <taxon>Xylariomycetidae</taxon>
        <taxon>Amphisphaeriales</taxon>
        <taxon>Apiosporaceae</taxon>
        <taxon>Apiospora</taxon>
    </lineage>
</organism>
<dbReference type="PANTHER" id="PTHR38788">
    <property type="entry name" value="CLR5 DOMAIN-CONTAINING PROTEIN"/>
    <property type="match status" value="1"/>
</dbReference>
<sequence>MAEIFIQCTGQPPQRQPPRIPRVRWEERKPHIIRLYENHTLDEVVEKMAESGFKASRRQYIYQLGEWGITKYNVTLTSSSNGAFNNKRKQSAAATEHADDNRNKTSSQATSSHKKPKVDEQRMTCPDEESGGQQVATAANDHERASPASDNHGTTSPQARSPQKSPKVDEQWTTSPEEGAERHQAVTDDSERGSPALVGINDVTASSNLQPATKPIPLGFGVIATTFGDLFRLLTSSRDDWYASRENLRIAHEVSLSARQVRMRPYENRGDVNEFCRHRLYLQDIGEYLWGIKMCEEAYDIYALMLESSNKDTYMKALLPCARSANTHEAYLWLASFLQGKTPHIGTPMETWDALILAHLILARKLLKCGRQDPGKLYAKSALHLRRLADCSLSGRQAVAWTTIHAVQDWYFLEIGYECDLDIGAPGTPSESLWNHQSWTYSQLDEALSRETEGFDEFSTSVTLFKFLWRAGFGSPRESPRSAPGRSLLSARAFWPMQSRSSASRWSAWEETSRVLGTTIPHFVGACCDLLTFLVSKHAKTPWARIDDFRDVDLVEIVSDTDVHQLYSDFVRVYCNRDSGLRSGETGELLLSPSYQCNPQRQWISRVKIPPYAHPEVYQSPKENTNMGGAAAVDTADHSSSNITVSTSAQQCSTSRGSVDNYSLNPTWVSSCRSSLSSYEDMKKARAAMAMHLKAAKHLHEKPLIKKPLYEEPLYEKPFYEKPEFIQCT</sequence>
<proteinExistence type="predicted"/>
<keyword evidence="4" id="KW-1185">Reference proteome</keyword>
<name>A0AAW0QM17_9PEZI</name>
<comment type="caution">
    <text evidence="3">The sequence shown here is derived from an EMBL/GenBank/DDBJ whole genome shotgun (WGS) entry which is preliminary data.</text>
</comment>
<feature type="compositionally biased region" description="Basic and acidic residues" evidence="1">
    <location>
        <begin position="179"/>
        <end position="192"/>
    </location>
</feature>
<evidence type="ECO:0000313" key="4">
    <source>
        <dbReference type="Proteomes" id="UP001392437"/>
    </source>
</evidence>
<gene>
    <name evidence="3" type="ORF">PG999_008534</name>
</gene>
<dbReference type="AlphaFoldDB" id="A0AAW0QM17"/>
<evidence type="ECO:0000259" key="2">
    <source>
        <dbReference type="Pfam" id="PF14420"/>
    </source>
</evidence>
<accession>A0AAW0QM17</accession>
<reference evidence="3 4" key="1">
    <citation type="submission" date="2023-01" db="EMBL/GenBank/DDBJ databases">
        <title>Analysis of 21 Apiospora genomes using comparative genomics revels a genus with tremendous synthesis potential of carbohydrate active enzymes and secondary metabolites.</title>
        <authorList>
            <person name="Sorensen T."/>
        </authorList>
    </citation>
    <scope>NUCLEOTIDE SEQUENCE [LARGE SCALE GENOMIC DNA]</scope>
    <source>
        <strain evidence="3 4">CBS 117206</strain>
    </source>
</reference>
<dbReference type="EMBL" id="JAQQWP010000008">
    <property type="protein sequence ID" value="KAK8105175.1"/>
    <property type="molecule type" value="Genomic_DNA"/>
</dbReference>
<evidence type="ECO:0000313" key="3">
    <source>
        <dbReference type="EMBL" id="KAK8105175.1"/>
    </source>
</evidence>
<evidence type="ECO:0000256" key="1">
    <source>
        <dbReference type="SAM" id="MobiDB-lite"/>
    </source>
</evidence>